<dbReference type="SUPFAM" id="SSF53474">
    <property type="entry name" value="alpha/beta-Hydrolases"/>
    <property type="match status" value="1"/>
</dbReference>
<dbReference type="Proteomes" id="UP001500456">
    <property type="component" value="Unassembled WGS sequence"/>
</dbReference>
<dbReference type="RefSeq" id="WP_345562247.1">
    <property type="nucleotide sequence ID" value="NZ_BAAAZX010000003.1"/>
</dbReference>
<dbReference type="Pfam" id="PF00561">
    <property type="entry name" value="Abhydrolase_1"/>
    <property type="match status" value="1"/>
</dbReference>
<accession>A0ABP7QN28</accession>
<dbReference type="InterPro" id="IPR050266">
    <property type="entry name" value="AB_hydrolase_sf"/>
</dbReference>
<organism evidence="2 3">
    <name type="scientific">Streptomyces plumbiresistens</name>
    <dbReference type="NCBI Taxonomy" id="511811"/>
    <lineage>
        <taxon>Bacteria</taxon>
        <taxon>Bacillati</taxon>
        <taxon>Actinomycetota</taxon>
        <taxon>Actinomycetes</taxon>
        <taxon>Kitasatosporales</taxon>
        <taxon>Streptomycetaceae</taxon>
        <taxon>Streptomyces</taxon>
    </lineage>
</organism>
<evidence type="ECO:0000313" key="2">
    <source>
        <dbReference type="EMBL" id="GAA3985341.1"/>
    </source>
</evidence>
<dbReference type="PANTHER" id="PTHR43798:SF5">
    <property type="entry name" value="MONOACYLGLYCEROL LIPASE ABHD6"/>
    <property type="match status" value="1"/>
</dbReference>
<dbReference type="InterPro" id="IPR000073">
    <property type="entry name" value="AB_hydrolase_1"/>
</dbReference>
<proteinExistence type="predicted"/>
<sequence length="284" mass="30391">MSTYLADKAETLTVEGSSATFTYRRMGPQGGVPLVLLHRFRATIDWWDPEFLDYLAADHDVIVFDNVGVGYTTGEARDSLDGFAEGVIEFIEALGLAQVDLLGWSLGGFVAQRVALHRPELVRKFIVAGSSPTAWAPGAPPMSERVMGIMSKPDGGDTEDMLYLFYPETDAARASGLSHLDHVSTRLAAGGPGISAAAAGGQFTAVSALLETPFEQVAAELETIKQPVLYANGVHDVMLPAFASFAAVQHLENATLVLYSDAGHAFLFQHARAFTKQVADFLAA</sequence>
<dbReference type="InterPro" id="IPR029058">
    <property type="entry name" value="AB_hydrolase_fold"/>
</dbReference>
<gene>
    <name evidence="2" type="ORF">GCM10022232_17740</name>
</gene>
<reference evidence="3" key="1">
    <citation type="journal article" date="2019" name="Int. J. Syst. Evol. Microbiol.">
        <title>The Global Catalogue of Microorganisms (GCM) 10K type strain sequencing project: providing services to taxonomists for standard genome sequencing and annotation.</title>
        <authorList>
            <consortium name="The Broad Institute Genomics Platform"/>
            <consortium name="The Broad Institute Genome Sequencing Center for Infectious Disease"/>
            <person name="Wu L."/>
            <person name="Ma J."/>
        </authorList>
    </citation>
    <scope>NUCLEOTIDE SEQUENCE [LARGE SCALE GENOMIC DNA]</scope>
    <source>
        <strain evidence="3">JCM 16924</strain>
    </source>
</reference>
<dbReference type="Gene3D" id="3.40.50.1820">
    <property type="entry name" value="alpha/beta hydrolase"/>
    <property type="match status" value="1"/>
</dbReference>
<protein>
    <submittedName>
        <fullName evidence="2">Alpha/beta hydrolase</fullName>
    </submittedName>
</protein>
<evidence type="ECO:0000313" key="3">
    <source>
        <dbReference type="Proteomes" id="UP001500456"/>
    </source>
</evidence>
<comment type="caution">
    <text evidence="2">The sequence shown here is derived from an EMBL/GenBank/DDBJ whole genome shotgun (WGS) entry which is preliminary data.</text>
</comment>
<dbReference type="PANTHER" id="PTHR43798">
    <property type="entry name" value="MONOACYLGLYCEROL LIPASE"/>
    <property type="match status" value="1"/>
</dbReference>
<keyword evidence="3" id="KW-1185">Reference proteome</keyword>
<name>A0ABP7QN28_9ACTN</name>
<dbReference type="EMBL" id="BAAAZX010000003">
    <property type="protein sequence ID" value="GAA3985341.1"/>
    <property type="molecule type" value="Genomic_DNA"/>
</dbReference>
<evidence type="ECO:0000259" key="1">
    <source>
        <dbReference type="Pfam" id="PF00561"/>
    </source>
</evidence>
<dbReference type="GO" id="GO:0016787">
    <property type="term" value="F:hydrolase activity"/>
    <property type="evidence" value="ECO:0007669"/>
    <property type="project" value="UniProtKB-KW"/>
</dbReference>
<feature type="domain" description="AB hydrolase-1" evidence="1">
    <location>
        <begin position="33"/>
        <end position="270"/>
    </location>
</feature>
<dbReference type="PRINTS" id="PR00111">
    <property type="entry name" value="ABHYDROLASE"/>
</dbReference>
<keyword evidence="2" id="KW-0378">Hydrolase</keyword>